<dbReference type="GO" id="GO:0016301">
    <property type="term" value="F:kinase activity"/>
    <property type="evidence" value="ECO:0007669"/>
    <property type="project" value="UniProtKB-KW"/>
</dbReference>
<dbReference type="Proteomes" id="UP000326331">
    <property type="component" value="Chromosome"/>
</dbReference>
<dbReference type="InterPro" id="IPR027417">
    <property type="entry name" value="P-loop_NTPase"/>
</dbReference>
<sequence length="338" mass="38954">MEATWRVQPCWRNCCCSSGVRAISARRLGIGACIRGWSVVAGSVDRTMRAEGKARSVAAEAWRADNGRMSNGTRQPIVYPPHTKVDLRKFDPAATNGMTREEAEAEIVGLRLRLNELQNVLYADARYGLLVVLQGIDAAGKDSTINSVFEQVGPIGCSVVSFKAPTPEELAHDYLWRYHKVMPERGHITIFNRSYYEAVLVERVKEIVPKTTWEQRYEDINRLEEYLLRNGTVVMKFFLAISKEEQRERLQERIDNPKKQWKFRLQDLEERKYWDAYLEAFEDMLERCNTKHAPWHVVPANRKWYRDVVVARALVEKLESLGLRYPPADPAVLGLKVE</sequence>
<name>A0ABX6C0P2_9CHLR</name>
<reference evidence="2 3" key="2">
    <citation type="submission" date="2019-10" db="EMBL/GenBank/DDBJ databases">
        <title>Thermopilla bonchosmolovskayae gen. nov., sp. nov., a moderately thermophilic Chloroflexi bacterium from a Chukotka hot spring (Arctic, Russia), representing a novel classis Thermopillaia, which include previously uncultivated lineage OLB14.</title>
        <authorList>
            <person name="Kochetkova T.V."/>
            <person name="Zayulina K.S."/>
            <person name="Zhigarkov V.S."/>
            <person name="Minaev N.V."/>
            <person name="Novikov A."/>
            <person name="Toshchakov S.V."/>
            <person name="Elcheninov A.G."/>
            <person name="Kublanov I.V."/>
        </authorList>
    </citation>
    <scope>NUCLEOTIDE SEQUENCE [LARGE SCALE GENOMIC DNA]</scope>
    <source>
        <strain evidence="2 3">3753O</strain>
    </source>
</reference>
<protein>
    <submittedName>
        <fullName evidence="2">Polyphosphate kinase 2 family protein</fullName>
    </submittedName>
</protein>
<organism evidence="2 3">
    <name type="scientific">Tepidiforma bonchosmolovskayae</name>
    <dbReference type="NCBI Taxonomy" id="2601677"/>
    <lineage>
        <taxon>Bacteria</taxon>
        <taxon>Bacillati</taxon>
        <taxon>Chloroflexota</taxon>
        <taxon>Tepidiformia</taxon>
        <taxon>Tepidiformales</taxon>
        <taxon>Tepidiformaceae</taxon>
        <taxon>Tepidiforma</taxon>
    </lineage>
</organism>
<dbReference type="Gene3D" id="3.40.50.300">
    <property type="entry name" value="P-loop containing nucleotide triphosphate hydrolases"/>
    <property type="match status" value="1"/>
</dbReference>
<dbReference type="InterPro" id="IPR022300">
    <property type="entry name" value="PPK2-rel_1"/>
</dbReference>
<evidence type="ECO:0000313" key="2">
    <source>
        <dbReference type="EMBL" id="QFG02580.1"/>
    </source>
</evidence>
<reference evidence="2 3" key="1">
    <citation type="submission" date="2019-08" db="EMBL/GenBank/DDBJ databases">
        <authorList>
            <person name="Toschakov S.V."/>
        </authorList>
    </citation>
    <scope>NUCLEOTIDE SEQUENCE [LARGE SCALE GENOMIC DNA]</scope>
    <source>
        <strain evidence="2 3">3753O</strain>
    </source>
</reference>
<dbReference type="NCBIfam" id="TIGR03709">
    <property type="entry name" value="PPK2_rel_1"/>
    <property type="match status" value="1"/>
</dbReference>
<accession>A0ABX6C0P2</accession>
<evidence type="ECO:0000259" key="1">
    <source>
        <dbReference type="Pfam" id="PF03976"/>
    </source>
</evidence>
<keyword evidence="3" id="KW-1185">Reference proteome</keyword>
<dbReference type="Pfam" id="PF03976">
    <property type="entry name" value="PPK2"/>
    <property type="match status" value="1"/>
</dbReference>
<feature type="domain" description="Polyphosphate kinase-2-related" evidence="1">
    <location>
        <begin position="99"/>
        <end position="319"/>
    </location>
</feature>
<gene>
    <name evidence="2" type="ORF">Tbon_04495</name>
</gene>
<keyword evidence="2" id="KW-0418">Kinase</keyword>
<dbReference type="EMBL" id="CP042829">
    <property type="protein sequence ID" value="QFG02580.1"/>
    <property type="molecule type" value="Genomic_DNA"/>
</dbReference>
<dbReference type="PANTHER" id="PTHR34383">
    <property type="entry name" value="POLYPHOSPHATE:AMP PHOSPHOTRANSFERASE-RELATED"/>
    <property type="match status" value="1"/>
</dbReference>
<proteinExistence type="predicted"/>
<dbReference type="InterPro" id="IPR022488">
    <property type="entry name" value="PPK2-related"/>
</dbReference>
<keyword evidence="2" id="KW-0808">Transferase</keyword>
<dbReference type="SUPFAM" id="SSF52540">
    <property type="entry name" value="P-loop containing nucleoside triphosphate hydrolases"/>
    <property type="match status" value="1"/>
</dbReference>
<dbReference type="PANTHER" id="PTHR34383:SF3">
    <property type="entry name" value="POLYPHOSPHATE:AMP PHOSPHOTRANSFERASE"/>
    <property type="match status" value="1"/>
</dbReference>
<evidence type="ECO:0000313" key="3">
    <source>
        <dbReference type="Proteomes" id="UP000326331"/>
    </source>
</evidence>